<evidence type="ECO:0000313" key="2">
    <source>
        <dbReference type="Proteomes" id="UP000239151"/>
    </source>
</evidence>
<dbReference type="Proteomes" id="UP000239151">
    <property type="component" value="Unassembled WGS sequence"/>
</dbReference>
<evidence type="ECO:0000313" key="1">
    <source>
        <dbReference type="EMBL" id="PRM98018.1"/>
    </source>
</evidence>
<comment type="caution">
    <text evidence="1">The sequence shown here is derived from an EMBL/GenBank/DDBJ whole genome shotgun (WGS) entry which is preliminary data.</text>
</comment>
<dbReference type="AlphaFoldDB" id="A0A2S9TGQ8"/>
<protein>
    <submittedName>
        <fullName evidence="1">Uncharacterized protein</fullName>
    </submittedName>
</protein>
<accession>A0A2S9TGQ8</accession>
<reference evidence="1 2" key="1">
    <citation type="submission" date="2017-09" db="EMBL/GenBank/DDBJ databases">
        <title>Reassesment of A. cryaerophilus.</title>
        <authorList>
            <person name="Perez-Cataluna A."/>
            <person name="Collado L."/>
            <person name="Salgado O."/>
            <person name="Lefinanco V."/>
            <person name="Figueras M.J."/>
        </authorList>
    </citation>
    <scope>NUCLEOTIDE SEQUENCE [LARGE SCALE GENOMIC DNA]</scope>
    <source>
        <strain evidence="1 2">LMG 9065</strain>
    </source>
</reference>
<sequence length="148" mass="17655">MQNNENSLYDSLVNIDKNISIKKYEINKLNNEFDILLLQLAKKHYKDLLSLENGTLKYNSSYEFIPLKTNYDKEKNIYYFQGTLFKQNNLIEKIKRKLETNSRGNKILKNMYGHYWFIENINQDEVSTVSEVLKYELETRLINGNIIN</sequence>
<gene>
    <name evidence="1" type="ORF">CJ670_04335</name>
</gene>
<organism evidence="1 2">
    <name type="scientific">Aliarcobacter cryaerophilus</name>
    <dbReference type="NCBI Taxonomy" id="28198"/>
    <lineage>
        <taxon>Bacteria</taxon>
        <taxon>Pseudomonadati</taxon>
        <taxon>Campylobacterota</taxon>
        <taxon>Epsilonproteobacteria</taxon>
        <taxon>Campylobacterales</taxon>
        <taxon>Arcobacteraceae</taxon>
        <taxon>Aliarcobacter</taxon>
    </lineage>
</organism>
<dbReference type="EMBL" id="NXGI01000006">
    <property type="protein sequence ID" value="PRM98018.1"/>
    <property type="molecule type" value="Genomic_DNA"/>
</dbReference>
<name>A0A2S9TGQ8_9BACT</name>
<proteinExistence type="predicted"/>